<sequence length="1062" mass="117639">MPKLNRRHFLAATGLAAATTQASTAMATAVSFGVTDLRAEQTTELLGTQVREPRLSWRLTGSERSLMQTSYRIRAASMPDMTRADLWDSGVITSSDCFDIPYKGAALKSMQRVWWSVEITDNKGRKATSATWFETGLLDPADWRAKWIIAEDNLAAGDRAAALQWIWSPKALDDRLHAFRLDFDAPANLASAEVLIAGKDWIRGVWANGETLPLPDQPVPNWGTLVPVPARLKPGRNSVCVLVQAETTGFFPVDGGAFAALIRLHLADGSIKRLVSGPNWKVRPLPPEEWTKADFDASGWANAQKSGSDAQNDPRPAEPALHLRTGFTPKDQVVNARLYATALGAYDARLNGERVSPARLSPEISVARDHIFYQTYDVTQLIHVGENAFGVTVGDGWYAGAFGWRLERYGFGPAPRRLLAQLRLDYADGTSEWIVTDETWQIGPSPIVTSEIYNGEVYDARLETPGWDMPGFKPDWPGVKPGETPKTRIIAQTSPLLVPAGKRRAARITQPKPGIYVFDFGQNFAGWARLMARGKAGQTITLKFAEYLKADGEVDQANLRMARCQDHYTLRGDTKGETYEPSFTYHGFRYVQVENYPGVPKTADIEGIVVTSACQVTGDMKFDSPLIQQFWNNAMWSQRSNFFAVPTDCPQRDERMGWMGDIQVFLDAAAFNMEVDPFIRRFLTEVRAAQTSEGTYPIVVPQPLSFPDIVTAGWSEAGVILPWTLWKRYGDTAVVNENWNAMTAWMDYLLKHNPDFIWRHERGLDLGDWLSVDAVKPDDETTPRILCATAYWAYCADLMTDMARATGRSELAAKYADLRAKIGMAYAKEFIDANGKAGNGSQTSQVLSLHFNLVPTDRIAGASKVLADEIRGRGMKLSTGFLGTPYLLDALADTGQLEVVSGLLLQTQKPSWGYMPLHGATTMWERWDGDTGDLAMNSYNHYAYGAVCGFMYRRLAGLSPASAGFRILHAEPIFLPKAGTVSATYDSCLGRMAGRCEGDATSLKRYDLTVPPNATAEVILPEDTWREGGKPLEGHADIRNLHRENGKVRFEIGSGDYRFRIA</sequence>
<evidence type="ECO:0000259" key="8">
    <source>
        <dbReference type="Pfam" id="PF17389"/>
    </source>
</evidence>
<dbReference type="InterPro" id="IPR012341">
    <property type="entry name" value="6hp_glycosidase-like_sf"/>
</dbReference>
<feature type="domain" description="Alpha-L-rhamnosidase concanavalin-like" evidence="6">
    <location>
        <begin position="511"/>
        <end position="610"/>
    </location>
</feature>
<dbReference type="PROSITE" id="PS51318">
    <property type="entry name" value="TAT"/>
    <property type="match status" value="1"/>
</dbReference>
<feature type="domain" description="Alpha-L-rhamnosidase six-hairpin glycosidase" evidence="8">
    <location>
        <begin position="617"/>
        <end position="954"/>
    </location>
</feature>
<dbReference type="InterPro" id="IPR013783">
    <property type="entry name" value="Ig-like_fold"/>
</dbReference>
<keyword evidence="11" id="KW-1185">Reference proteome</keyword>
<dbReference type="Pfam" id="PF05592">
    <property type="entry name" value="Bac_rhamnosid"/>
    <property type="match status" value="1"/>
</dbReference>
<dbReference type="GO" id="GO:0005975">
    <property type="term" value="P:carbohydrate metabolic process"/>
    <property type="evidence" value="ECO:0007669"/>
    <property type="project" value="InterPro"/>
</dbReference>
<dbReference type="Gene3D" id="2.60.40.10">
    <property type="entry name" value="Immunoglobulins"/>
    <property type="match status" value="1"/>
</dbReference>
<dbReference type="InterPro" id="IPR013737">
    <property type="entry name" value="Bac_rhamnosid_N"/>
</dbReference>
<evidence type="ECO:0000259" key="7">
    <source>
        <dbReference type="Pfam" id="PF08531"/>
    </source>
</evidence>
<feature type="compositionally biased region" description="Polar residues" evidence="4">
    <location>
        <begin position="301"/>
        <end position="311"/>
    </location>
</feature>
<evidence type="ECO:0000256" key="2">
    <source>
        <dbReference type="ARBA" id="ARBA00012652"/>
    </source>
</evidence>
<feature type="signal peptide" evidence="5">
    <location>
        <begin position="1"/>
        <end position="27"/>
    </location>
</feature>
<reference evidence="11" key="1">
    <citation type="submission" date="2016-10" db="EMBL/GenBank/DDBJ databases">
        <authorList>
            <person name="Varghese N."/>
            <person name="Submissions S."/>
        </authorList>
    </citation>
    <scope>NUCLEOTIDE SEQUENCE [LARGE SCALE GENOMIC DNA]</scope>
    <source>
        <strain evidence="11">CGMCC 1.3431</strain>
    </source>
</reference>
<evidence type="ECO:0000313" key="11">
    <source>
        <dbReference type="Proteomes" id="UP000199150"/>
    </source>
</evidence>
<accession>A0A1G4RXU2</accession>
<dbReference type="OrthoDB" id="9761045at2"/>
<dbReference type="PANTHER" id="PTHR33307">
    <property type="entry name" value="ALPHA-RHAMNOSIDASE (EUROFUNG)"/>
    <property type="match status" value="1"/>
</dbReference>
<dbReference type="Gene3D" id="2.60.420.10">
    <property type="entry name" value="Maltose phosphorylase, domain 3"/>
    <property type="match status" value="1"/>
</dbReference>
<evidence type="ECO:0000256" key="4">
    <source>
        <dbReference type="SAM" id="MobiDB-lite"/>
    </source>
</evidence>
<feature type="domain" description="Alpha-L-rhamnosidase C-terminal" evidence="9">
    <location>
        <begin position="957"/>
        <end position="1029"/>
    </location>
</feature>
<dbReference type="SUPFAM" id="SSF48208">
    <property type="entry name" value="Six-hairpin glycosidases"/>
    <property type="match status" value="1"/>
</dbReference>
<feature type="chain" id="PRO_5011723446" description="alpha-L-rhamnosidase" evidence="5">
    <location>
        <begin position="28"/>
        <end position="1062"/>
    </location>
</feature>
<dbReference type="GO" id="GO:0030596">
    <property type="term" value="F:alpha-L-rhamnosidase activity"/>
    <property type="evidence" value="ECO:0007669"/>
    <property type="project" value="UniProtKB-EC"/>
</dbReference>
<gene>
    <name evidence="10" type="ORF">SAMN02927928_2261</name>
</gene>
<dbReference type="Pfam" id="PF17389">
    <property type="entry name" value="Bac_rhamnosid6H"/>
    <property type="match status" value="1"/>
</dbReference>
<dbReference type="EC" id="3.2.1.40" evidence="2"/>
<evidence type="ECO:0000259" key="6">
    <source>
        <dbReference type="Pfam" id="PF05592"/>
    </source>
</evidence>
<name>A0A1G4RXU2_9CAUL</name>
<evidence type="ECO:0000256" key="1">
    <source>
        <dbReference type="ARBA" id="ARBA00001445"/>
    </source>
</evidence>
<dbReference type="InterPro" id="IPR008928">
    <property type="entry name" value="6-hairpin_glycosidase_sf"/>
</dbReference>
<dbReference type="AlphaFoldDB" id="A0A1G4RXU2"/>
<proteinExistence type="predicted"/>
<dbReference type="Pfam" id="PF17390">
    <property type="entry name" value="Bac_rhamnosid_C"/>
    <property type="match status" value="1"/>
</dbReference>
<dbReference type="Gene3D" id="1.50.10.10">
    <property type="match status" value="1"/>
</dbReference>
<evidence type="ECO:0000313" key="10">
    <source>
        <dbReference type="EMBL" id="SCW61852.1"/>
    </source>
</evidence>
<dbReference type="PANTHER" id="PTHR33307:SF6">
    <property type="entry name" value="ALPHA-RHAMNOSIDASE (EUROFUNG)-RELATED"/>
    <property type="match status" value="1"/>
</dbReference>
<keyword evidence="3" id="KW-0378">Hydrolase</keyword>
<dbReference type="PIRSF" id="PIRSF010631">
    <property type="entry name" value="A-rhamnsds"/>
    <property type="match status" value="1"/>
</dbReference>
<comment type="catalytic activity">
    <reaction evidence="1">
        <text>Hydrolysis of terminal non-reducing alpha-L-rhamnose residues in alpha-L-rhamnosides.</text>
        <dbReference type="EC" id="3.2.1.40"/>
    </reaction>
</comment>
<protein>
    <recommendedName>
        <fullName evidence="2">alpha-L-rhamnosidase</fullName>
        <ecNumber evidence="2">3.2.1.40</ecNumber>
    </recommendedName>
</protein>
<dbReference type="EMBL" id="FMTS01000003">
    <property type="protein sequence ID" value="SCW61852.1"/>
    <property type="molecule type" value="Genomic_DNA"/>
</dbReference>
<evidence type="ECO:0000256" key="5">
    <source>
        <dbReference type="SAM" id="SignalP"/>
    </source>
</evidence>
<evidence type="ECO:0000259" key="9">
    <source>
        <dbReference type="Pfam" id="PF17390"/>
    </source>
</evidence>
<dbReference type="Proteomes" id="UP000199150">
    <property type="component" value="Unassembled WGS sequence"/>
</dbReference>
<dbReference type="InterPro" id="IPR035398">
    <property type="entry name" value="Bac_rhamnosid_C"/>
</dbReference>
<organism evidence="10 11">
    <name type="scientific">Asticcacaulis taihuensis</name>
    <dbReference type="NCBI Taxonomy" id="260084"/>
    <lineage>
        <taxon>Bacteria</taxon>
        <taxon>Pseudomonadati</taxon>
        <taxon>Pseudomonadota</taxon>
        <taxon>Alphaproteobacteria</taxon>
        <taxon>Caulobacterales</taxon>
        <taxon>Caulobacteraceae</taxon>
        <taxon>Asticcacaulis</taxon>
    </lineage>
</organism>
<dbReference type="Pfam" id="PF08531">
    <property type="entry name" value="Bac_rhamnosid_N"/>
    <property type="match status" value="1"/>
</dbReference>
<dbReference type="RefSeq" id="WP_090647809.1">
    <property type="nucleotide sequence ID" value="NZ_CBCRYE010000001.1"/>
</dbReference>
<dbReference type="STRING" id="260084.SAMN02927928_2261"/>
<dbReference type="Pfam" id="PF25788">
    <property type="entry name" value="Ig_Rha78A_N"/>
    <property type="match status" value="1"/>
</dbReference>
<dbReference type="InterPro" id="IPR008902">
    <property type="entry name" value="Rhamnosid_concanavalin"/>
</dbReference>
<feature type="region of interest" description="Disordered" evidence="4">
    <location>
        <begin position="301"/>
        <end position="322"/>
    </location>
</feature>
<dbReference type="InterPro" id="IPR016007">
    <property type="entry name" value="Alpha_rhamnosid"/>
</dbReference>
<dbReference type="InterPro" id="IPR035396">
    <property type="entry name" value="Bac_rhamnosid6H"/>
</dbReference>
<dbReference type="InterPro" id="IPR006311">
    <property type="entry name" value="TAT_signal"/>
</dbReference>
<keyword evidence="5" id="KW-0732">Signal</keyword>
<dbReference type="Gene3D" id="2.60.120.260">
    <property type="entry name" value="Galactose-binding domain-like"/>
    <property type="match status" value="3"/>
</dbReference>
<feature type="domain" description="Bacterial alpha-L-rhamnosidase N-terminal" evidence="7">
    <location>
        <begin position="332"/>
        <end position="495"/>
    </location>
</feature>
<evidence type="ECO:0000256" key="3">
    <source>
        <dbReference type="ARBA" id="ARBA00022801"/>
    </source>
</evidence>